<dbReference type="Proteomes" id="UP000028194">
    <property type="component" value="Chromosome"/>
</dbReference>
<name>A0A075MP71_9ARCH</name>
<keyword evidence="2" id="KW-1185">Reference proteome</keyword>
<proteinExistence type="predicted"/>
<evidence type="ECO:0000313" key="1">
    <source>
        <dbReference type="EMBL" id="AIF82592.1"/>
    </source>
</evidence>
<dbReference type="EMBL" id="CP007174">
    <property type="protein sequence ID" value="AIF82592.1"/>
    <property type="molecule type" value="Genomic_DNA"/>
</dbReference>
<protein>
    <submittedName>
        <fullName evidence="1">Uncharacterized protein</fullName>
    </submittedName>
</protein>
<dbReference type="KEGG" id="nev:NTE_00511"/>
<reference evidence="1 2" key="1">
    <citation type="journal article" date="2014" name="PLoS ONE">
        <title>Genome Sequence of Candidatus Nitrososphaera evergladensis from Group I.1b Enriched from Everglades Soil Reveals Novel Genomic Features of the Ammonia-Oxidizing Archaea.</title>
        <authorList>
            <person name="Zhalnina K.V."/>
            <person name="Dias R."/>
            <person name="Leonard M.T."/>
            <person name="Dorr de Quadros P."/>
            <person name="Camargo F.A."/>
            <person name="Drew J.C."/>
            <person name="Farmerie W.G."/>
            <person name="Daroub S.H."/>
            <person name="Triplett E.W."/>
        </authorList>
    </citation>
    <scope>NUCLEOTIDE SEQUENCE [LARGE SCALE GENOMIC DNA]</scope>
    <source>
        <strain evidence="1 2">SR1</strain>
    </source>
</reference>
<organism evidence="1 2">
    <name type="scientific">Candidatus Nitrososphaera evergladensis SR1</name>
    <dbReference type="NCBI Taxonomy" id="1459636"/>
    <lineage>
        <taxon>Archaea</taxon>
        <taxon>Nitrososphaerota</taxon>
        <taxon>Nitrososphaeria</taxon>
        <taxon>Nitrososphaerales</taxon>
        <taxon>Nitrososphaeraceae</taxon>
        <taxon>Nitrososphaera</taxon>
    </lineage>
</organism>
<gene>
    <name evidence="1" type="ORF">NTE_00511</name>
</gene>
<evidence type="ECO:0000313" key="2">
    <source>
        <dbReference type="Proteomes" id="UP000028194"/>
    </source>
</evidence>
<dbReference type="HOGENOM" id="CLU_3322768_0_0_2"/>
<dbReference type="AlphaFoldDB" id="A0A075MP71"/>
<accession>A0A075MP71</accession>
<sequence>MSVTFEAHRIQLCEKKYNLFFIFLAEEMVKREKVRTGY</sequence>